<evidence type="ECO:0000313" key="1">
    <source>
        <dbReference type="EMBL" id="BBM52311.1"/>
    </source>
</evidence>
<proteinExistence type="predicted"/>
<accession>A0A510KNW0</accession>
<dbReference type="Proteomes" id="UP000321378">
    <property type="component" value="Chromosome"/>
</dbReference>
<dbReference type="STRING" id="1122173.GCA_000482505_00003"/>
<gene>
    <name evidence="1" type="ORF">JMUB3935_1289</name>
</gene>
<reference evidence="1 2" key="1">
    <citation type="submission" date="2019-07" db="EMBL/GenBank/DDBJ databases">
        <title>Complete Genome Sequence of Leptotrichia trevisanii Strain JMUB3935.</title>
        <authorList>
            <person name="Watanabe S."/>
            <person name="Cui L."/>
        </authorList>
    </citation>
    <scope>NUCLEOTIDE SEQUENCE [LARGE SCALE GENOMIC DNA]</scope>
    <source>
        <strain evidence="1 2">JMUB3935</strain>
    </source>
</reference>
<organism evidence="1 2">
    <name type="scientific">Leptotrichia trevisanii</name>
    <dbReference type="NCBI Taxonomy" id="109328"/>
    <lineage>
        <taxon>Bacteria</taxon>
        <taxon>Fusobacteriati</taxon>
        <taxon>Fusobacteriota</taxon>
        <taxon>Fusobacteriia</taxon>
        <taxon>Fusobacteriales</taxon>
        <taxon>Leptotrichiaceae</taxon>
        <taxon>Leptotrichia</taxon>
    </lineage>
</organism>
<dbReference type="AlphaFoldDB" id="A0A510KNW0"/>
<dbReference type="EMBL" id="AP019840">
    <property type="protein sequence ID" value="BBM52311.1"/>
    <property type="molecule type" value="Genomic_DNA"/>
</dbReference>
<sequence length="141" mass="17169">MIKMRKITHSDVVFSPEDLIIVAGISLQTAYKIIKELNQELEEINKKEKKSYIIFRAKIWRKFFRERYYDEKFLTINDLEKKFKIKEWEAKEIHSTIKKELLERGFRFIKGRIPEKAVLEKIYDYSEERVKNENTSKTLKF</sequence>
<protein>
    <submittedName>
        <fullName evidence="1">Uncharacterized protein</fullName>
    </submittedName>
</protein>
<evidence type="ECO:0000313" key="2">
    <source>
        <dbReference type="Proteomes" id="UP000321378"/>
    </source>
</evidence>
<name>A0A510KNW0_9FUSO</name>